<sequence>MRGPENDLIDGGWAGATPSMARSPRSADAGDPGTGRPKMLIMDVCGAYMRPLGGWFAIAKIVQLMNELGVDETATRSALLRMRRKGLLEAENRPGARGLRLTEQALAALEETDQRIFAPRHPAYLGDGWVLVSLSVPEDERSKRHVLRSQLSWLGFGNLGNGLWMAPRRMRGELEKTVERLGFERFVLMFDAQYAGFAELSSLVGKAWDLAELTGLYAEFVDWCGPVTRRWQDVRHPSGAQAFNDYTLVLYHWRKFPYLDPGLPRDLLPADWAGHRAAELFTDLRDRLEPGAVEYVRKVCAGG</sequence>
<dbReference type="InterPro" id="IPR048846">
    <property type="entry name" value="PaaX-like_central"/>
</dbReference>
<dbReference type="EMBL" id="JAGEPF010000031">
    <property type="protein sequence ID" value="MBO2463965.1"/>
    <property type="molecule type" value="Genomic_DNA"/>
</dbReference>
<gene>
    <name evidence="5" type="ORF">J4709_40995</name>
</gene>
<keyword evidence="6" id="KW-1185">Reference proteome</keyword>
<dbReference type="Pfam" id="PF20803">
    <property type="entry name" value="PaaX_M"/>
    <property type="match status" value="1"/>
</dbReference>
<feature type="domain" description="Transcriptional repressor PaaX-like C-terminal" evidence="3">
    <location>
        <begin position="208"/>
        <end position="297"/>
    </location>
</feature>
<comment type="caution">
    <text evidence="5">The sequence shown here is derived from an EMBL/GenBank/DDBJ whole genome shotgun (WGS) entry which is preliminary data.</text>
</comment>
<dbReference type="Gene3D" id="1.20.58.1460">
    <property type="match status" value="1"/>
</dbReference>
<dbReference type="PANTHER" id="PTHR30319">
    <property type="entry name" value="PHENYLACETIC ACID REGULATOR-RELATED TRANSCRIPTIONAL REPRESSOR"/>
    <property type="match status" value="1"/>
</dbReference>
<protein>
    <submittedName>
        <fullName evidence="5">PaaX family transcriptional regulator</fullName>
    </submittedName>
</protein>
<dbReference type="PIRSF" id="PIRSF020623">
    <property type="entry name" value="PaaX"/>
    <property type="match status" value="1"/>
</dbReference>
<dbReference type="InterPro" id="IPR011965">
    <property type="entry name" value="PaaX_trns_reg"/>
</dbReference>
<dbReference type="Gene3D" id="3.30.70.2650">
    <property type="match status" value="1"/>
</dbReference>
<accession>A0ABS3S4N9</accession>
<dbReference type="RefSeq" id="WP_208250067.1">
    <property type="nucleotide sequence ID" value="NZ_JAGEPF010000031.1"/>
</dbReference>
<evidence type="ECO:0000256" key="1">
    <source>
        <dbReference type="SAM" id="MobiDB-lite"/>
    </source>
</evidence>
<reference evidence="5 6" key="1">
    <citation type="submission" date="2021-03" db="EMBL/GenBank/DDBJ databases">
        <title>Actinomadura violae sp. nov., isolated from lichen in Thailand.</title>
        <authorList>
            <person name="Kanchanasin P."/>
            <person name="Saeng-In P."/>
            <person name="Phongsopitanun W."/>
            <person name="Yuki M."/>
            <person name="Kudo T."/>
            <person name="Ohkuma M."/>
            <person name="Tanasupawat S."/>
        </authorList>
    </citation>
    <scope>NUCLEOTIDE SEQUENCE [LARGE SCALE GENOMIC DNA]</scope>
    <source>
        <strain evidence="5 6">LCR2-06</strain>
    </source>
</reference>
<feature type="domain" description="Transcriptional repressor PaaX-like central Cas2-like" evidence="4">
    <location>
        <begin position="127"/>
        <end position="203"/>
    </location>
</feature>
<dbReference type="Gene3D" id="1.10.10.10">
    <property type="entry name" value="Winged helix-like DNA-binding domain superfamily/Winged helix DNA-binding domain"/>
    <property type="match status" value="1"/>
</dbReference>
<dbReference type="InterPro" id="IPR036388">
    <property type="entry name" value="WH-like_DNA-bd_sf"/>
</dbReference>
<organism evidence="5 6">
    <name type="scientific">Actinomadura violacea</name>
    <dbReference type="NCBI Taxonomy" id="2819934"/>
    <lineage>
        <taxon>Bacteria</taxon>
        <taxon>Bacillati</taxon>
        <taxon>Actinomycetota</taxon>
        <taxon>Actinomycetes</taxon>
        <taxon>Streptosporangiales</taxon>
        <taxon>Thermomonosporaceae</taxon>
        <taxon>Actinomadura</taxon>
    </lineage>
</organism>
<evidence type="ECO:0000313" key="6">
    <source>
        <dbReference type="Proteomes" id="UP000680206"/>
    </source>
</evidence>
<dbReference type="Proteomes" id="UP000680206">
    <property type="component" value="Unassembled WGS sequence"/>
</dbReference>
<dbReference type="Pfam" id="PF08223">
    <property type="entry name" value="PaaX_C"/>
    <property type="match status" value="1"/>
</dbReference>
<dbReference type="Pfam" id="PF07848">
    <property type="entry name" value="PaaX"/>
    <property type="match status" value="1"/>
</dbReference>
<feature type="region of interest" description="Disordered" evidence="1">
    <location>
        <begin position="1"/>
        <end position="35"/>
    </location>
</feature>
<feature type="domain" description="Transcriptional repressor PaaX-like N-terminal" evidence="2">
    <location>
        <begin position="38"/>
        <end position="104"/>
    </location>
</feature>
<proteinExistence type="predicted"/>
<evidence type="ECO:0000259" key="4">
    <source>
        <dbReference type="Pfam" id="PF20803"/>
    </source>
</evidence>
<dbReference type="InterPro" id="IPR012906">
    <property type="entry name" value="PaaX-like_N"/>
</dbReference>
<evidence type="ECO:0000259" key="2">
    <source>
        <dbReference type="Pfam" id="PF07848"/>
    </source>
</evidence>
<evidence type="ECO:0000313" key="5">
    <source>
        <dbReference type="EMBL" id="MBO2463965.1"/>
    </source>
</evidence>
<evidence type="ECO:0000259" key="3">
    <source>
        <dbReference type="Pfam" id="PF08223"/>
    </source>
</evidence>
<name>A0ABS3S4N9_9ACTN</name>
<dbReference type="PANTHER" id="PTHR30319:SF1">
    <property type="entry name" value="TRANSCRIPTIONAL REPRESSOR PAAX"/>
    <property type="match status" value="1"/>
</dbReference>
<dbReference type="InterPro" id="IPR013225">
    <property type="entry name" value="PaaX_C"/>
</dbReference>